<sequence length="931" mass="102546">MTTNHGGSSRRSTSLTRTSSQAHKKTSENTGPISGPRGLTGERTVKRLRLSKALTVPETTTIYEACCRMAARRVDALLLTDSNALLCGILTDKDIATRVVACEVNLEDTPVSKVMTRNPIFVLSETLAVEALQKMVQGKFRHLPIVENGEVIALLDIAKCLYDAIARMERAVEKGKAIADAVEGVEKHWGTSFSGPNTFIETLRERMFRPSLSTIISEISKIVTVSPMDTVLMASKKMLECQISCAVVTVENKPRGILTSKDILMRIIVQNLPPESTLVEKIMTPNPACVTIDTPIVDALHTMHEGKFLHLPVVDRDRIVVAVVDVLHITHAALATVGSTAGVNNEAGSTLMQKFWDSAMELTPLDDEEETRSNGSLKRASEGAETGRSVPHPSSGLPNIFAFKIQDTSGRMHRFNCDVQNLTDLVTAILQRVGDDIDRNNLPQILYEDEDHDKVVLASDSDLAAAVDHARLADWKGLRLHLDYSETRGRRRGSGTGGLDYASADAWASAYSAVAAGAALVAGLGMLAYLRRAGEPELSFSFYICILYSAPVKPTHSVNATDQQQQQQQPIKTIVVLVLENRSFDHMIGWMKNSINPSINGVTGNECNPVSTKTQNPQSICFTNDADFVDLDPGHSFEDVEQQVFGSSIIPSMTGFVEQAVSMSQNLSETVMKGFRPENVPVFATLVREFAVFDRWFSSIPGPTQPNRLFLYSATSHGSTSHVKKQLATGNLRKLKYIFNFHHYGLKFKRDARNGKLPNLTVIEPKYFDITGMPANDDHPSHDVANGQKLVKEVYETLRSSPQWNETLLVITYDEHGGFYDHVQTPYENVPNPDGNTGPAPNFFKFDRLGVRVPTIMVSPWIKKGTVISRPKGPTPNSEYEHSSIPATIKKMFNLTSNFLTHRDAWAGTFEQVVGELTSPRTDCPGIHPCC</sequence>
<feature type="compositionally biased region" description="Low complexity" evidence="4">
    <location>
        <begin position="9"/>
        <end position="20"/>
    </location>
</feature>
<keyword evidence="8" id="KW-1185">Reference proteome</keyword>
<feature type="region of interest" description="Disordered" evidence="4">
    <location>
        <begin position="1"/>
        <end position="42"/>
    </location>
</feature>
<dbReference type="Pfam" id="PF00571">
    <property type="entry name" value="CBS"/>
    <property type="match status" value="4"/>
</dbReference>
<dbReference type="GO" id="GO:0042578">
    <property type="term" value="F:phosphoric ester hydrolase activity"/>
    <property type="evidence" value="ECO:0007669"/>
    <property type="project" value="UniProtKB-ARBA"/>
</dbReference>
<evidence type="ECO:0000256" key="4">
    <source>
        <dbReference type="SAM" id="MobiDB-lite"/>
    </source>
</evidence>
<dbReference type="InterPro" id="IPR017850">
    <property type="entry name" value="Alkaline_phosphatase_core_sf"/>
</dbReference>
<dbReference type="SUPFAM" id="SSF53649">
    <property type="entry name" value="Alkaline phosphatase-like"/>
    <property type="match status" value="1"/>
</dbReference>
<dbReference type="PROSITE" id="PS51745">
    <property type="entry name" value="PB1"/>
    <property type="match status" value="1"/>
</dbReference>
<dbReference type="AlphaFoldDB" id="A0A5J5BFR7"/>
<keyword evidence="3" id="KW-0129">CBS domain</keyword>
<keyword evidence="2" id="KW-0378">Hydrolase</keyword>
<dbReference type="Gene3D" id="3.10.580.10">
    <property type="entry name" value="CBS-domain"/>
    <property type="match status" value="2"/>
</dbReference>
<name>A0A5J5BFR7_9ASTE</name>
<protein>
    <recommendedName>
        <fullName evidence="9">PB1 domain-containing protein</fullName>
    </recommendedName>
</protein>
<organism evidence="7 8">
    <name type="scientific">Nyssa sinensis</name>
    <dbReference type="NCBI Taxonomy" id="561372"/>
    <lineage>
        <taxon>Eukaryota</taxon>
        <taxon>Viridiplantae</taxon>
        <taxon>Streptophyta</taxon>
        <taxon>Embryophyta</taxon>
        <taxon>Tracheophyta</taxon>
        <taxon>Spermatophyta</taxon>
        <taxon>Magnoliopsida</taxon>
        <taxon>eudicotyledons</taxon>
        <taxon>Gunneridae</taxon>
        <taxon>Pentapetalae</taxon>
        <taxon>asterids</taxon>
        <taxon>Cornales</taxon>
        <taxon>Nyssaceae</taxon>
        <taxon>Nyssa</taxon>
    </lineage>
</organism>
<evidence type="ECO:0000313" key="8">
    <source>
        <dbReference type="Proteomes" id="UP000325577"/>
    </source>
</evidence>
<dbReference type="SMART" id="SM00666">
    <property type="entry name" value="PB1"/>
    <property type="match status" value="1"/>
</dbReference>
<dbReference type="Pfam" id="PF04185">
    <property type="entry name" value="Phosphoesterase"/>
    <property type="match status" value="2"/>
</dbReference>
<proteinExistence type="inferred from homology"/>
<dbReference type="SUPFAM" id="SSF54631">
    <property type="entry name" value="CBS-domain pair"/>
    <property type="match status" value="2"/>
</dbReference>
<dbReference type="CDD" id="cd06409">
    <property type="entry name" value="PB1_MUG70"/>
    <property type="match status" value="1"/>
</dbReference>
<comment type="similarity">
    <text evidence="1">Belongs to the bacterial phospholipase C family.</text>
</comment>
<feature type="region of interest" description="Disordered" evidence="4">
    <location>
        <begin position="365"/>
        <end position="395"/>
    </location>
</feature>
<feature type="domain" description="CBS" evidence="5">
    <location>
        <begin position="115"/>
        <end position="172"/>
    </location>
</feature>
<feature type="domain" description="CBS" evidence="5">
    <location>
        <begin position="283"/>
        <end position="339"/>
    </location>
</feature>
<dbReference type="InterPro" id="IPR007312">
    <property type="entry name" value="Phosphoesterase"/>
</dbReference>
<evidence type="ECO:0008006" key="9">
    <source>
        <dbReference type="Google" id="ProtNLM"/>
    </source>
</evidence>
<accession>A0A5J5BFR7</accession>
<evidence type="ECO:0000313" key="7">
    <source>
        <dbReference type="EMBL" id="KAA8540672.1"/>
    </source>
</evidence>
<evidence type="ECO:0000256" key="2">
    <source>
        <dbReference type="ARBA" id="ARBA00022801"/>
    </source>
</evidence>
<gene>
    <name evidence="7" type="ORF">F0562_024409</name>
</gene>
<dbReference type="EMBL" id="CM018036">
    <property type="protein sequence ID" value="KAA8540672.1"/>
    <property type="molecule type" value="Genomic_DNA"/>
</dbReference>
<dbReference type="PANTHER" id="PTHR31956">
    <property type="entry name" value="NON-SPECIFIC PHOSPHOLIPASE C4-RELATED"/>
    <property type="match status" value="1"/>
</dbReference>
<dbReference type="PROSITE" id="PS51371">
    <property type="entry name" value="CBS"/>
    <property type="match status" value="4"/>
</dbReference>
<dbReference type="SUPFAM" id="SSF54277">
    <property type="entry name" value="CAD &amp; PB1 domains"/>
    <property type="match status" value="1"/>
</dbReference>
<dbReference type="CDD" id="cd17782">
    <property type="entry name" value="CBS_pair_MUG70_2"/>
    <property type="match status" value="1"/>
</dbReference>
<evidence type="ECO:0000256" key="3">
    <source>
        <dbReference type="PROSITE-ProRule" id="PRU00703"/>
    </source>
</evidence>
<dbReference type="InterPro" id="IPR046342">
    <property type="entry name" value="CBS_dom_sf"/>
</dbReference>
<reference evidence="7 8" key="1">
    <citation type="submission" date="2019-09" db="EMBL/GenBank/DDBJ databases">
        <title>A chromosome-level genome assembly of the Chinese tupelo Nyssa sinensis.</title>
        <authorList>
            <person name="Yang X."/>
            <person name="Kang M."/>
            <person name="Yang Y."/>
            <person name="Xiong H."/>
            <person name="Wang M."/>
            <person name="Zhang Z."/>
            <person name="Wang Z."/>
            <person name="Wu H."/>
            <person name="Ma T."/>
            <person name="Liu J."/>
            <person name="Xi Z."/>
        </authorList>
    </citation>
    <scope>NUCLEOTIDE SEQUENCE [LARGE SCALE GENOMIC DNA]</scope>
    <source>
        <strain evidence="7">J267</strain>
        <tissue evidence="7">Leaf</tissue>
    </source>
</reference>
<dbReference type="Pfam" id="PF00564">
    <property type="entry name" value="PB1"/>
    <property type="match status" value="1"/>
</dbReference>
<dbReference type="FunFam" id="3.40.720.10:FF:000011">
    <property type="entry name" value="Non-specific phospholipase C1"/>
    <property type="match status" value="1"/>
</dbReference>
<dbReference type="CDD" id="cd17781">
    <property type="entry name" value="CBS_pair_MUG70_1"/>
    <property type="match status" value="1"/>
</dbReference>
<dbReference type="Proteomes" id="UP000325577">
    <property type="component" value="Linkage Group LG13"/>
</dbReference>
<dbReference type="OrthoDB" id="5135119at2759"/>
<dbReference type="GO" id="GO:0009395">
    <property type="term" value="P:phospholipid catabolic process"/>
    <property type="evidence" value="ECO:0007669"/>
    <property type="project" value="TreeGrafter"/>
</dbReference>
<feature type="domain" description="CBS" evidence="5">
    <location>
        <begin position="216"/>
        <end position="275"/>
    </location>
</feature>
<dbReference type="InterPro" id="IPR000270">
    <property type="entry name" value="PB1_dom"/>
</dbReference>
<evidence type="ECO:0000259" key="6">
    <source>
        <dbReference type="PROSITE" id="PS51745"/>
    </source>
</evidence>
<evidence type="ECO:0000256" key="1">
    <source>
        <dbReference type="ARBA" id="ARBA00009717"/>
    </source>
</evidence>
<dbReference type="Gene3D" id="3.10.20.90">
    <property type="entry name" value="Phosphatidylinositol 3-kinase Catalytic Subunit, Chain A, domain 1"/>
    <property type="match status" value="1"/>
</dbReference>
<dbReference type="PANTHER" id="PTHR31956:SF2">
    <property type="entry name" value="NON-SPECIFIC PHOSPHOLIPASE C6"/>
    <property type="match status" value="1"/>
</dbReference>
<feature type="domain" description="PB1" evidence="6">
    <location>
        <begin position="398"/>
        <end position="485"/>
    </location>
</feature>
<dbReference type="InterPro" id="IPR000644">
    <property type="entry name" value="CBS_dom"/>
</dbReference>
<evidence type="ECO:0000259" key="5">
    <source>
        <dbReference type="PROSITE" id="PS51371"/>
    </source>
</evidence>
<dbReference type="SMART" id="SM00116">
    <property type="entry name" value="CBS"/>
    <property type="match status" value="4"/>
</dbReference>
<feature type="domain" description="CBS" evidence="5">
    <location>
        <begin position="49"/>
        <end position="109"/>
    </location>
</feature>
<dbReference type="Gene3D" id="3.40.720.10">
    <property type="entry name" value="Alkaline Phosphatase, subunit A"/>
    <property type="match status" value="2"/>
</dbReference>
<dbReference type="InterPro" id="IPR053793">
    <property type="entry name" value="PB1-like"/>
</dbReference>